<accession>A0A0L7K8K9</accession>
<dbReference type="GO" id="GO:0085020">
    <property type="term" value="P:protein K6-linked ubiquitination"/>
    <property type="evidence" value="ECO:0007669"/>
    <property type="project" value="TreeGrafter"/>
</dbReference>
<keyword evidence="1" id="KW-0677">Repeat</keyword>
<dbReference type="Gene3D" id="1.25.40.20">
    <property type="entry name" value="Ankyrin repeat-containing domain"/>
    <property type="match status" value="3"/>
</dbReference>
<keyword evidence="4" id="KW-0472">Membrane</keyword>
<dbReference type="SUPFAM" id="SSF48403">
    <property type="entry name" value="Ankyrin repeat"/>
    <property type="match status" value="1"/>
</dbReference>
<reference evidence="5 6" key="1">
    <citation type="journal article" date="2015" name="Genome Biol. Evol.">
        <title>The genome of winter moth (Operophtera brumata) provides a genomic perspective on sexual dimorphism and phenology.</title>
        <authorList>
            <person name="Derks M.F."/>
            <person name="Smit S."/>
            <person name="Salis L."/>
            <person name="Schijlen E."/>
            <person name="Bossers A."/>
            <person name="Mateman C."/>
            <person name="Pijl A.S."/>
            <person name="de Ridder D."/>
            <person name="Groenen M.A."/>
            <person name="Visser M.E."/>
            <person name="Megens H.J."/>
        </authorList>
    </citation>
    <scope>NUCLEOTIDE SEQUENCE [LARGE SCALE GENOMIC DNA]</scope>
    <source>
        <strain evidence="5">WM2013NL</strain>
        <tissue evidence="5">Head and thorax</tissue>
    </source>
</reference>
<dbReference type="AlphaFoldDB" id="A0A0L7K8K9"/>
<feature type="repeat" description="ANK" evidence="3">
    <location>
        <begin position="200"/>
        <end position="232"/>
    </location>
</feature>
<comment type="caution">
    <text evidence="5">The sequence shown here is derived from an EMBL/GenBank/DDBJ whole genome shotgun (WGS) entry which is preliminary data.</text>
</comment>
<dbReference type="Pfam" id="PF12796">
    <property type="entry name" value="Ank_2"/>
    <property type="match status" value="2"/>
</dbReference>
<keyword evidence="2 3" id="KW-0040">ANK repeat</keyword>
<dbReference type="Proteomes" id="UP000037510">
    <property type="component" value="Unassembled WGS sequence"/>
</dbReference>
<dbReference type="GO" id="GO:0070531">
    <property type="term" value="C:BRCA1-A complex"/>
    <property type="evidence" value="ECO:0007669"/>
    <property type="project" value="TreeGrafter"/>
</dbReference>
<proteinExistence type="predicted"/>
<dbReference type="InterPro" id="IPR002110">
    <property type="entry name" value="Ankyrin_rpt"/>
</dbReference>
<dbReference type="InterPro" id="IPR036770">
    <property type="entry name" value="Ankyrin_rpt-contain_sf"/>
</dbReference>
<feature type="repeat" description="ANK" evidence="3">
    <location>
        <begin position="233"/>
        <end position="265"/>
    </location>
</feature>
<organism evidence="5 6">
    <name type="scientific">Operophtera brumata</name>
    <name type="common">Winter moth</name>
    <name type="synonym">Phalaena brumata</name>
    <dbReference type="NCBI Taxonomy" id="104452"/>
    <lineage>
        <taxon>Eukaryota</taxon>
        <taxon>Metazoa</taxon>
        <taxon>Ecdysozoa</taxon>
        <taxon>Arthropoda</taxon>
        <taxon>Hexapoda</taxon>
        <taxon>Insecta</taxon>
        <taxon>Pterygota</taxon>
        <taxon>Neoptera</taxon>
        <taxon>Endopterygota</taxon>
        <taxon>Lepidoptera</taxon>
        <taxon>Glossata</taxon>
        <taxon>Ditrysia</taxon>
        <taxon>Geometroidea</taxon>
        <taxon>Geometridae</taxon>
        <taxon>Larentiinae</taxon>
        <taxon>Operophtera</taxon>
    </lineage>
</organism>
<dbReference type="PANTHER" id="PTHR24171">
    <property type="entry name" value="ANKYRIN REPEAT DOMAIN-CONTAINING PROTEIN 39-RELATED"/>
    <property type="match status" value="1"/>
</dbReference>
<sequence length="408" mass="44867">MDKNEVFREGSSRWYVGMSDVPEAAEEDLEAGYISSDESAHGVDLAERLRVKPSRDIWELEEIQYMLSHLPRAEELSLLVEAGQYDETITMATKSQDCLRTSALWACWLGKSQLLAHLLKLNEFDPNTSDDAGRTCLHLSCLVGSQECAKLLLEHGACPNSWDTSNETKATPLHCAASAKSLACVKVLIGHGADVNAGLAERSPLHYAVLSDAPEVVSELLDAGACPDTPQVFTETPLHVAASLGSAACTKLLLDAGADVRAALGAGKATALHLAAEDGHAECARMLLEHGAHIDWPNFRGQTPVPDVVPRYLCKLDDAVHVSEHELGDVDCELTIDFRPLVPSLQRGEAELLLAFVEVGRKDILKHPVAETFLFLKWRRIRKFFVLSFIYHALFISLYSLFILRKFN</sequence>
<feature type="repeat" description="ANK" evidence="3">
    <location>
        <begin position="132"/>
        <end position="164"/>
    </location>
</feature>
<keyword evidence="4" id="KW-0812">Transmembrane</keyword>
<evidence type="ECO:0000313" key="6">
    <source>
        <dbReference type="Proteomes" id="UP000037510"/>
    </source>
</evidence>
<dbReference type="PRINTS" id="PR01415">
    <property type="entry name" value="ANKYRIN"/>
</dbReference>
<evidence type="ECO:0000256" key="3">
    <source>
        <dbReference type="PROSITE-ProRule" id="PRU00023"/>
    </source>
</evidence>
<dbReference type="SMART" id="SM00248">
    <property type="entry name" value="ANK"/>
    <property type="match status" value="6"/>
</dbReference>
<name>A0A0L7K8K9_OPEBR</name>
<feature type="repeat" description="ANK" evidence="3">
    <location>
        <begin position="267"/>
        <end position="299"/>
    </location>
</feature>
<evidence type="ECO:0000256" key="1">
    <source>
        <dbReference type="ARBA" id="ARBA00022737"/>
    </source>
</evidence>
<dbReference type="PANTHER" id="PTHR24171:SF8">
    <property type="entry name" value="BRCA1-ASSOCIATED RING DOMAIN PROTEIN 1"/>
    <property type="match status" value="1"/>
</dbReference>
<dbReference type="GO" id="GO:0031436">
    <property type="term" value="C:BRCA1-BARD1 complex"/>
    <property type="evidence" value="ECO:0007669"/>
    <property type="project" value="TreeGrafter"/>
</dbReference>
<dbReference type="PROSITE" id="PS50297">
    <property type="entry name" value="ANK_REP_REGION"/>
    <property type="match status" value="5"/>
</dbReference>
<keyword evidence="4" id="KW-1133">Transmembrane helix</keyword>
<dbReference type="PROSITE" id="PS50088">
    <property type="entry name" value="ANK_REPEAT"/>
    <property type="match status" value="5"/>
</dbReference>
<keyword evidence="6" id="KW-1185">Reference proteome</keyword>
<gene>
    <name evidence="5" type="ORF">OBRU01_25309</name>
</gene>
<dbReference type="GO" id="GO:0004842">
    <property type="term" value="F:ubiquitin-protein transferase activity"/>
    <property type="evidence" value="ECO:0007669"/>
    <property type="project" value="TreeGrafter"/>
</dbReference>
<evidence type="ECO:0000256" key="4">
    <source>
        <dbReference type="SAM" id="Phobius"/>
    </source>
</evidence>
<keyword evidence="5" id="KW-0675">Receptor</keyword>
<feature type="transmembrane region" description="Helical" evidence="4">
    <location>
        <begin position="384"/>
        <end position="404"/>
    </location>
</feature>
<protein>
    <submittedName>
        <fullName evidence="5">Transient receptor potential ion channel</fullName>
    </submittedName>
</protein>
<evidence type="ECO:0000256" key="2">
    <source>
        <dbReference type="ARBA" id="ARBA00023043"/>
    </source>
</evidence>
<dbReference type="EMBL" id="JTDY01010234">
    <property type="protein sequence ID" value="KOB59632.1"/>
    <property type="molecule type" value="Genomic_DNA"/>
</dbReference>
<feature type="repeat" description="ANK" evidence="3">
    <location>
        <begin position="168"/>
        <end position="200"/>
    </location>
</feature>
<dbReference type="STRING" id="104452.A0A0L7K8K9"/>
<evidence type="ECO:0000313" key="5">
    <source>
        <dbReference type="EMBL" id="KOB59632.1"/>
    </source>
</evidence>